<feature type="region of interest" description="Disordered" evidence="1">
    <location>
        <begin position="88"/>
        <end position="121"/>
    </location>
</feature>
<dbReference type="RefSeq" id="XP_022310892.1">
    <property type="nucleotide sequence ID" value="XM_022455184.1"/>
</dbReference>
<sequence length="977" mass="111852">MERNRRTKFRRKEFHCSPCGYGTGKQSNFDRHCYSERHCSIIQEGFYESSPTVSNTTGTNSPSLSPVSEAEDETFIFQQLEQERCSDFDDLSTSDSDTGHLEEEVLDNERPENSSKPASTAWSPFESKLHFLLTVLHSSKTHKVSDELLSFIIFILKECGVSNADIPSIAKIKSFYMDELHMEEMIQRNEDATGNIHWMIKPETILKLNIANPEIAKQIHRYPQKSSSTDSSTPQTAAEKWNEMTFPWAETDSGERYVVRDFVQFVHRDQTVVGKIKNFNLAGENKVLHADVEVILYGNHKYFSTLFSDENYECLVKMNTEMSIPLAMCRSVNIDSSMTLYNRVIIGETENFEVMLDETKAGFLRNVGSFETDKPVINLPLNIFIDDLSANKSRRWSPLHAVQTQLSGLPLAEKNKSKNTFFIAASEMVTMTDLLKPVCNDIQSCKEHGIEAFDAMLGREIILTTDVSLLVTDYHMMSLACNHMGPSANKFCPKCLTDKSNPFELGELRTQESTLRTLQKIRIHSQNNAKRNIEKQTGTKLYDNCLWNYLDPHRDTPVGILHFLYLGLAKHLIQLCLRSLSDDQVQLLEIHLSSIDQTGFRYQINGATFFRYIESRQGKDFKHYLQIAPHNMEFVGLKKSYVKALEKLALVSKHIQQSKPGTDEELKDYLVYVQEKIPELGAKKKTHFCLHISDDVRRHGNMLHYAEDSFEKNHGPIRKCLEHQNGHAKSRDTVVQFMKYELTKHLISGGFLRIGNCWTSANSNVCQYGQEKKIRSFLGITEEVRDECGHLKNGIRTFQRKLVDTSTNLDELNLVMASVAIRTNPENITKIFNYKSVVTDEDEVAHVGSFLLYHHNSKTSVGKLEDLLEIHTSSRQIHKVAILSKTNPVPNDQHGNQRFCLTDSTEVIKTQEIVHLLHVLHDCHSGECRVVEKDSHRRMEQETVSSVQRFLKHNNSCSIYLVNKFRLGKVSDKVHFQ</sequence>
<dbReference type="Proteomes" id="UP000694844">
    <property type="component" value="Chromosome 10"/>
</dbReference>
<accession>A0A8B8C5B2</accession>
<evidence type="ECO:0000256" key="1">
    <source>
        <dbReference type="SAM" id="MobiDB-lite"/>
    </source>
</evidence>
<gene>
    <name evidence="3" type="primary">LOC111116196</name>
</gene>
<dbReference type="AlphaFoldDB" id="A0A8B8C5B2"/>
<protein>
    <submittedName>
        <fullName evidence="3">Uncharacterized protein LOC111116196</fullName>
    </submittedName>
</protein>
<dbReference type="KEGG" id="cvn:111116196"/>
<organism evidence="2 3">
    <name type="scientific">Crassostrea virginica</name>
    <name type="common">Eastern oyster</name>
    <dbReference type="NCBI Taxonomy" id="6565"/>
    <lineage>
        <taxon>Eukaryota</taxon>
        <taxon>Metazoa</taxon>
        <taxon>Spiralia</taxon>
        <taxon>Lophotrochozoa</taxon>
        <taxon>Mollusca</taxon>
        <taxon>Bivalvia</taxon>
        <taxon>Autobranchia</taxon>
        <taxon>Pteriomorphia</taxon>
        <taxon>Ostreida</taxon>
        <taxon>Ostreoidea</taxon>
        <taxon>Ostreidae</taxon>
        <taxon>Crassostrea</taxon>
    </lineage>
</organism>
<proteinExistence type="predicted"/>
<dbReference type="PANTHER" id="PTHR31912">
    <property type="entry name" value="IP13529P"/>
    <property type="match status" value="1"/>
</dbReference>
<dbReference type="OrthoDB" id="6153305at2759"/>
<dbReference type="GeneID" id="111116196"/>
<keyword evidence="2" id="KW-1185">Reference proteome</keyword>
<name>A0A8B8C5B2_CRAVI</name>
<feature type="compositionally biased region" description="Basic and acidic residues" evidence="1">
    <location>
        <begin position="97"/>
        <end position="113"/>
    </location>
</feature>
<evidence type="ECO:0000313" key="3">
    <source>
        <dbReference type="RefSeq" id="XP_022310892.1"/>
    </source>
</evidence>
<reference evidence="3" key="1">
    <citation type="submission" date="2025-08" db="UniProtKB">
        <authorList>
            <consortium name="RefSeq"/>
        </authorList>
    </citation>
    <scope>IDENTIFICATION</scope>
    <source>
        <tissue evidence="3">Whole sample</tissue>
    </source>
</reference>
<dbReference type="PANTHER" id="PTHR31912:SF34">
    <property type="entry name" value="NOTOCHORD-RELATED PROTEIN"/>
    <property type="match status" value="1"/>
</dbReference>
<evidence type="ECO:0000313" key="2">
    <source>
        <dbReference type="Proteomes" id="UP000694844"/>
    </source>
</evidence>